<keyword evidence="2 11" id="KW-0963">Cytoplasm</keyword>
<gene>
    <name evidence="11" type="primary">polC</name>
    <name evidence="14" type="ORF">Theth_0204</name>
</gene>
<dbReference type="EMBL" id="CP002351">
    <property type="protein sequence ID" value="AEH50306.1"/>
    <property type="molecule type" value="Genomic_DNA"/>
</dbReference>
<dbReference type="InterPro" id="IPR040982">
    <property type="entry name" value="DNA_pol3_finger"/>
</dbReference>
<evidence type="ECO:0000256" key="6">
    <source>
        <dbReference type="ARBA" id="ARBA00022722"/>
    </source>
</evidence>
<feature type="domain" description="Exonuclease" evidence="12">
    <location>
        <begin position="364"/>
        <end position="529"/>
    </location>
</feature>
<reference evidence="14 15" key="1">
    <citation type="submission" date="2010-11" db="EMBL/GenBank/DDBJ databases">
        <title>The complete genome of Thermotoga thermarum DSM 5069.</title>
        <authorList>
            <consortium name="US DOE Joint Genome Institute (JGI-PGF)"/>
            <person name="Lucas S."/>
            <person name="Copeland A."/>
            <person name="Lapidus A."/>
            <person name="Bruce D."/>
            <person name="Goodwin L."/>
            <person name="Pitluck S."/>
            <person name="Kyrpides N."/>
            <person name="Mavromatis K."/>
            <person name="Ivanova N."/>
            <person name="Zeytun A."/>
            <person name="Brettin T."/>
            <person name="Detter J.C."/>
            <person name="Tapia R."/>
            <person name="Han C."/>
            <person name="Land M."/>
            <person name="Hauser L."/>
            <person name="Markowitz V."/>
            <person name="Cheng J.-F."/>
            <person name="Hugenholtz P."/>
            <person name="Woyke T."/>
            <person name="Wu D."/>
            <person name="Spring S."/>
            <person name="Schroeder M."/>
            <person name="Brambilla E."/>
            <person name="Klenk H.-P."/>
            <person name="Eisen J.A."/>
        </authorList>
    </citation>
    <scope>NUCLEOTIDE SEQUENCE [LARGE SCALE GENOMIC DNA]</scope>
    <source>
        <strain evidence="14 15">DSM 5069</strain>
    </source>
</reference>
<dbReference type="GO" id="GO:0005737">
    <property type="term" value="C:cytoplasm"/>
    <property type="evidence" value="ECO:0007669"/>
    <property type="project" value="UniProtKB-SubCell"/>
</dbReference>
<dbReference type="InterPro" id="IPR006308">
    <property type="entry name" value="Pol_III_a_PolC-type_gram_pos"/>
</dbReference>
<evidence type="ECO:0000313" key="15">
    <source>
        <dbReference type="Proteomes" id="UP000006804"/>
    </source>
</evidence>
<evidence type="ECO:0000256" key="8">
    <source>
        <dbReference type="ARBA" id="ARBA00022839"/>
    </source>
</evidence>
<evidence type="ECO:0000256" key="10">
    <source>
        <dbReference type="ARBA" id="ARBA00049244"/>
    </source>
</evidence>
<evidence type="ECO:0000256" key="1">
    <source>
        <dbReference type="ARBA" id="ARBA00003452"/>
    </source>
</evidence>
<dbReference type="Pfam" id="PF14579">
    <property type="entry name" value="HHH_6"/>
    <property type="match status" value="1"/>
</dbReference>
<keyword evidence="7 11" id="KW-0378">Hydrolase</keyword>
<dbReference type="InterPro" id="IPR004805">
    <property type="entry name" value="DnaE2/DnaE/PolC"/>
</dbReference>
<dbReference type="PANTHER" id="PTHR32294">
    <property type="entry name" value="DNA POLYMERASE III SUBUNIT ALPHA"/>
    <property type="match status" value="1"/>
</dbReference>
<evidence type="ECO:0000259" key="12">
    <source>
        <dbReference type="SMART" id="SM00479"/>
    </source>
</evidence>
<dbReference type="InterPro" id="IPR012337">
    <property type="entry name" value="RNaseH-like_sf"/>
</dbReference>
<keyword evidence="5 11" id="KW-0235">DNA replication</keyword>
<dbReference type="Gene3D" id="1.10.150.870">
    <property type="match status" value="1"/>
</dbReference>
<dbReference type="NCBIfam" id="TIGR00573">
    <property type="entry name" value="dnaq"/>
    <property type="match status" value="1"/>
</dbReference>
<evidence type="ECO:0000259" key="13">
    <source>
        <dbReference type="SMART" id="SM00481"/>
    </source>
</evidence>
<dbReference type="HOGENOM" id="CLU_003297_2_0_0"/>
<dbReference type="EC" id="2.7.7.7" evidence="11"/>
<name>F7YV22_9THEM</name>
<dbReference type="Gene3D" id="6.10.140.1510">
    <property type="match status" value="1"/>
</dbReference>
<dbReference type="Pfam" id="PF00929">
    <property type="entry name" value="RNase_T"/>
    <property type="match status" value="1"/>
</dbReference>
<dbReference type="OrthoDB" id="9804290at2"/>
<dbReference type="InterPro" id="IPR036397">
    <property type="entry name" value="RNaseH_sf"/>
</dbReference>
<dbReference type="GO" id="GO:0006261">
    <property type="term" value="P:DNA-templated DNA replication"/>
    <property type="evidence" value="ECO:0007669"/>
    <property type="project" value="UniProtKB-UniRule"/>
</dbReference>
<dbReference type="SMART" id="SM00481">
    <property type="entry name" value="POLIIIAc"/>
    <property type="match status" value="1"/>
</dbReference>
<evidence type="ECO:0000256" key="9">
    <source>
        <dbReference type="ARBA" id="ARBA00022932"/>
    </source>
</evidence>
<dbReference type="NCBIfam" id="NF001688">
    <property type="entry name" value="PRK00448.1"/>
    <property type="match status" value="1"/>
</dbReference>
<keyword evidence="8 11" id="KW-0269">Exonuclease</keyword>
<evidence type="ECO:0000256" key="3">
    <source>
        <dbReference type="ARBA" id="ARBA00022679"/>
    </source>
</evidence>
<dbReference type="Proteomes" id="UP000006804">
    <property type="component" value="Chromosome"/>
</dbReference>
<keyword evidence="3 11" id="KW-0808">Transferase</keyword>
<evidence type="ECO:0000256" key="5">
    <source>
        <dbReference type="ARBA" id="ARBA00022705"/>
    </source>
</evidence>
<accession>F7YV22</accession>
<dbReference type="Pfam" id="PF02811">
    <property type="entry name" value="PHP"/>
    <property type="match status" value="1"/>
</dbReference>
<dbReference type="Gene3D" id="3.30.1900.20">
    <property type="match status" value="2"/>
</dbReference>
<dbReference type="InterPro" id="IPR011708">
    <property type="entry name" value="DNA_pol3_alpha_NTPase_dom"/>
</dbReference>
<evidence type="ECO:0000256" key="2">
    <source>
        <dbReference type="ARBA" id="ARBA00022490"/>
    </source>
</evidence>
<dbReference type="InterPro" id="IPR012340">
    <property type="entry name" value="NA-bd_OB-fold"/>
</dbReference>
<dbReference type="PANTHER" id="PTHR32294:SF5">
    <property type="entry name" value="DNA POLYMERASE III POLC-TYPE"/>
    <property type="match status" value="1"/>
</dbReference>
<dbReference type="STRING" id="688269.Theth_0204"/>
<dbReference type="KEGG" id="tta:Theth_0204"/>
<dbReference type="InterPro" id="IPR029460">
    <property type="entry name" value="DNAPol_HHH"/>
</dbReference>
<dbReference type="InterPro" id="IPR004013">
    <property type="entry name" value="PHP_dom"/>
</dbReference>
<comment type="subcellular location">
    <subcellularLocation>
        <location evidence="11">Cytoplasm</location>
    </subcellularLocation>
</comment>
<dbReference type="GO" id="GO:0003887">
    <property type="term" value="F:DNA-directed DNA polymerase activity"/>
    <property type="evidence" value="ECO:0007669"/>
    <property type="project" value="UniProtKB-UniRule"/>
</dbReference>
<dbReference type="SMART" id="SM00479">
    <property type="entry name" value="EXOIII"/>
    <property type="match status" value="1"/>
</dbReference>
<evidence type="ECO:0000256" key="7">
    <source>
        <dbReference type="ARBA" id="ARBA00022801"/>
    </source>
</evidence>
<dbReference type="RefSeq" id="WP_013931529.1">
    <property type="nucleotide sequence ID" value="NC_015707.1"/>
</dbReference>
<organism evidence="14 15">
    <name type="scientific">Pseudothermotoga thermarum DSM 5069</name>
    <dbReference type="NCBI Taxonomy" id="688269"/>
    <lineage>
        <taxon>Bacteria</taxon>
        <taxon>Thermotogati</taxon>
        <taxon>Thermotogota</taxon>
        <taxon>Thermotogae</taxon>
        <taxon>Thermotogales</taxon>
        <taxon>Thermotogaceae</taxon>
        <taxon>Pseudothermotoga</taxon>
    </lineage>
</organism>
<comment type="similarity">
    <text evidence="11">Belongs to the DNA polymerase type-C family. PolC subfamily.</text>
</comment>
<evidence type="ECO:0000256" key="11">
    <source>
        <dbReference type="HAMAP-Rule" id="MF_00356"/>
    </source>
</evidence>
<dbReference type="InterPro" id="IPR003141">
    <property type="entry name" value="Pol/His_phosphatase_N"/>
</dbReference>
<protein>
    <recommendedName>
        <fullName evidence="11">DNA polymerase III PolC-type</fullName>
        <shortName evidence="11">PolIII</shortName>
        <ecNumber evidence="11">2.7.7.7</ecNumber>
    </recommendedName>
</protein>
<keyword evidence="4 11" id="KW-0548">Nucleotidyltransferase</keyword>
<proteinExistence type="inferred from homology"/>
<comment type="function">
    <text evidence="1 11">Required for replicative DNA synthesis. This DNA polymerase also exhibits 3' to 5' exonuclease activity.</text>
</comment>
<dbReference type="InterPro" id="IPR013520">
    <property type="entry name" value="Ribonucl_H"/>
</dbReference>
<comment type="catalytic activity">
    <reaction evidence="10 11">
        <text>DNA(n) + a 2'-deoxyribonucleoside 5'-triphosphate = DNA(n+1) + diphosphate</text>
        <dbReference type="Rhea" id="RHEA:22508"/>
        <dbReference type="Rhea" id="RHEA-COMP:17339"/>
        <dbReference type="Rhea" id="RHEA-COMP:17340"/>
        <dbReference type="ChEBI" id="CHEBI:33019"/>
        <dbReference type="ChEBI" id="CHEBI:61560"/>
        <dbReference type="ChEBI" id="CHEBI:173112"/>
        <dbReference type="EC" id="2.7.7.7"/>
    </reaction>
</comment>
<dbReference type="Pfam" id="PF07733">
    <property type="entry name" value="DNA_pol3_alpha"/>
    <property type="match status" value="1"/>
</dbReference>
<dbReference type="eggNOG" id="COG2176">
    <property type="taxonomic scope" value="Bacteria"/>
</dbReference>
<dbReference type="Gene3D" id="2.40.50.140">
    <property type="entry name" value="Nucleic acid-binding proteins"/>
    <property type="match status" value="1"/>
</dbReference>
<dbReference type="CDD" id="cd07435">
    <property type="entry name" value="PHP_PolIIIA_POLC"/>
    <property type="match status" value="1"/>
</dbReference>
<dbReference type="Pfam" id="PF17657">
    <property type="entry name" value="DNA_pol3_finger"/>
    <property type="match status" value="1"/>
</dbReference>
<dbReference type="SUPFAM" id="SSF160975">
    <property type="entry name" value="AF1531-like"/>
    <property type="match status" value="1"/>
</dbReference>
<dbReference type="GO" id="GO:0003677">
    <property type="term" value="F:DNA binding"/>
    <property type="evidence" value="ECO:0007669"/>
    <property type="project" value="UniProtKB-UniRule"/>
</dbReference>
<dbReference type="FunFam" id="3.30.420.10:FF:000045">
    <property type="entry name" value="3'-5' exonuclease DinG"/>
    <property type="match status" value="1"/>
</dbReference>
<dbReference type="Gene3D" id="1.10.150.700">
    <property type="entry name" value="PolC, middle finger domain"/>
    <property type="match status" value="1"/>
</dbReference>
<keyword evidence="9 11" id="KW-0239">DNA-directed DNA polymerase</keyword>
<dbReference type="CDD" id="cd06127">
    <property type="entry name" value="DEDDh"/>
    <property type="match status" value="1"/>
</dbReference>
<feature type="domain" description="Polymerase/histidinol phosphatase N-terminal" evidence="13">
    <location>
        <begin position="279"/>
        <end position="346"/>
    </location>
</feature>
<keyword evidence="6 11" id="KW-0540">Nuclease</keyword>
<dbReference type="InterPro" id="IPR044923">
    <property type="entry name" value="PolC_middle_finger_sf"/>
</dbReference>
<dbReference type="Gene3D" id="3.20.20.140">
    <property type="entry name" value="Metal-dependent hydrolases"/>
    <property type="match status" value="1"/>
</dbReference>
<keyword evidence="15" id="KW-1185">Reference proteome</keyword>
<dbReference type="GO" id="GO:0008408">
    <property type="term" value="F:3'-5' exonuclease activity"/>
    <property type="evidence" value="ECO:0007669"/>
    <property type="project" value="UniProtKB-UniRule"/>
</dbReference>
<evidence type="ECO:0000313" key="14">
    <source>
        <dbReference type="EMBL" id="AEH50306.1"/>
    </source>
</evidence>
<dbReference type="HAMAP" id="MF_00356">
    <property type="entry name" value="DNApol_PolC"/>
    <property type="match status" value="1"/>
</dbReference>
<sequence length="1374" mass="156329">MKTTLIENLNLNVREFAKNVGIEIESDGTIESAYFDWTTNTLVLKANGLGAEVDLLQSWLRQFLETDVKLIRTDALISLDDIAKELNGTFPYIQSVLLHGDKVVMKVTSEFGKERVESKKPLIRSYIRQKLSIEDIEIVVEEPKIETKIETVKPNLQIVGSSTRVEKEKVEIKESDFLTPSTITTQQGTVKVKGQIFKMEIRGGKKKVLAVCITDKKDSLLCLAFNSVAEKMQAELSEKDCVILEGDLKFEEDEPILYVKEYKKAEPWIRMDESEVKRVELHAHSKFSDLDSVLDISSYVERAKLWGWKAIAITDHGVVQAIPQFYEACKNAGIKPIFGVEAYVVNDSEPIMYNPRDFDISKATYVVVDLETTGLHPMFSEIIEIGAVKIEEGQITDEFHTLVKPKEKLSDFTSYLTGIKQEDLENMPTIEEVLPKFLDFCKDSILVAHNASFDYRFLRYWIRKLTGQDWNVTFVDTLALSKRLVKLSGYNLEKLAAHFKMGSFSHHRALEDAKVTAKIFLELLKLVEKKSFKTFSEIEISQKEIVVRQSKPFHATILVQNKEGLKNLYKLISDAHIKYFHSVPRIPKSDLQALRAGLLIGSACVSGEVIQELLSGADMSEIEQTISFYDFIEIMPLDLLPEDNDLGLTRERLKEVYLKLFEIAEKMNIPIVMTGDVHFLDPEDSKVRDALEAPQKDKLTQQPAAYLRTTNEMMQAAMEIFQDESKARKVVIDYPNQIADSIEMVVPLEKKLHPPKIEEADEQIKTLAIQRAKELYGEPLPELIQKRLEKELNAIINHGYAVLYLIAKKMVDKSLSDGYVVGSRGSVGSSLVAYLLGITEVNPLPPHYFCNQCKYVEFVENSSYGSGYDLPRKKCPKCGNELSRNGQDIPFETFMGFEGDKVPDIDLNFSGEYQDEAHRFIETLFGKSHVYRAGTINTIASKTAYGFVKNYEEKINQKLRKAEVERLVNELMGVKRTTGQHPGGLIIVPKEYEVYDFTPIQYPANVKTAETFTTHFDYEAIHEDLVKIDALGHDDPTFIRLLKEFTGIDPMTIPMDDPDTLKIFSSLEPLKIDPKELGMDVGTLGIPEFGTQFVRGMLSETRPKTFAELVRISGLSHGTDVWLNNAKDWIEQGKATLSEVISCRDDIMNYLIKKGMEASKAFKIMENVRKGKGLSEEEEKNLRELKVPEWFIESCKRIKYLFPKAHAAAYVSMAFRIAYFKVHYPLAFYAAYFTLKGDEFDIDAALGGIKVVRERLQEKAKSTKKDVREKSEETNLEVMLEMFLRGISFLPVNIKKSHSKLFLIEDGKLRIPFNKLPGLGNNVAESIVKAREEKPFTSIEDLIARTKVNKAHLEVIRKYVELENLPEKEQMGLF</sequence>
<dbReference type="NCBIfam" id="TIGR01405">
    <property type="entry name" value="polC_Gram_pos"/>
    <property type="match status" value="1"/>
</dbReference>
<dbReference type="SUPFAM" id="SSF53098">
    <property type="entry name" value="Ribonuclease H-like"/>
    <property type="match status" value="1"/>
</dbReference>
<dbReference type="InterPro" id="IPR006054">
    <property type="entry name" value="DnaQ"/>
</dbReference>
<dbReference type="Gene3D" id="3.30.420.10">
    <property type="entry name" value="Ribonuclease H-like superfamily/Ribonuclease H"/>
    <property type="match status" value="1"/>
</dbReference>
<dbReference type="PATRIC" id="fig|688269.3.peg.209"/>
<evidence type="ECO:0000256" key="4">
    <source>
        <dbReference type="ARBA" id="ARBA00022695"/>
    </source>
</evidence>